<evidence type="ECO:0008006" key="3">
    <source>
        <dbReference type="Google" id="ProtNLM"/>
    </source>
</evidence>
<name>A0ABN8VI74_SACEU</name>
<dbReference type="Proteomes" id="UP001152964">
    <property type="component" value="Chromosome 13"/>
</dbReference>
<dbReference type="EMBL" id="OX291503">
    <property type="protein sequence ID" value="CAI1633098.1"/>
    <property type="molecule type" value="Genomic_DNA"/>
</dbReference>
<evidence type="ECO:0000313" key="1">
    <source>
        <dbReference type="EMBL" id="CAI1633098.1"/>
    </source>
</evidence>
<gene>
    <name evidence="1" type="primary">U6500M02030</name>
    <name evidence="1" type="ORF">SEUBUCD650_0M02030</name>
</gene>
<proteinExistence type="predicted"/>
<sequence length="923" mass="107665">MYIYMNYASKGLMLQWVGSYDIRPRMLKYTRSLRTSALVINSQVRFYRAKRASLKSIPHIPGIINKNVVEPNEPEKILTLKGETPEDVERNLIASKKFQEINPLDTIQETFVQYLKFYNGNTFKRSNKNLTTLKINLENKDLDTTAKIRSIFDYLLEECDLEIKRSSTTGISQKSDESQKNEEDLEESIMNDIFQATQEEVETEEGSICLKSTNFLLEILKSFNERFNGVIKPKESVTEMITFGQLAQAFEVVKLIPVEGKKQRGIYLVGNLLYGTGKVRLDPINESFYIESLLSFGNYKKAYNLFITAKDKVDERWWNELGLMIALRSNHLRNFKRLLIETDMKYPTAHSYLSPRVIKLGVRKYLSIGNVNEANALTDRFIRLAEEVGVTRMNNQQMELTKKSRNFQNEEQATQFLNELEIPSDHDYISIIDFHLYKKNISKAAQLISRFMDIPDTTQENVTFLILKTKLNMLKDFENLRNIFEHNGDYEISTNNLKILEEAFESVIAKYNTKNPIFSDLLFDNVSALTKSIILTDFVESFVAQHNSGEWMKLDSVSRSKKFNGLLNILLGMGQEEKAYSILRKLEESSNKAKEDPKLLYSQFYSEVNAYHYAKFVEFYSLQIQNMKSQKRFLLDKKECKEKVNALLKRMQELEVVPNAVFLRETLAFYDRLYDFNSSFEIINPLLESKQSVSSESSLSASDPSHFYNRRIITKPLYYEIWSVYCHYYHILQNNSNILSKKSSIVKKLIKKQIKIHPSCHPRTLFQMMTCEGEILPDKAFYKLIISTFMKSEDFEAIPAILTTLTKKHDLDIDYDFSVYISKGLKRQYLRNISNASKDAYDYKNRKMKLMNNESLLKRIPQGINKDMMISHLIREILIYIKWKEDSDYCSFLMVEDAFRELGAESILLKELIEDVNKIKINV</sequence>
<accession>A0ABN8VI74</accession>
<protein>
    <recommendedName>
        <fullName evidence="3">Protein SOV1, mitochondrial</fullName>
    </recommendedName>
</protein>
<evidence type="ECO:0000313" key="2">
    <source>
        <dbReference type="Proteomes" id="UP001152964"/>
    </source>
</evidence>
<keyword evidence="2" id="KW-1185">Reference proteome</keyword>
<reference evidence="1" key="1">
    <citation type="submission" date="2022-08" db="EMBL/GenBank/DDBJ databases">
        <authorList>
            <person name="Byrne P K."/>
        </authorList>
    </citation>
    <scope>NUCLEOTIDE SEQUENCE</scope>
    <source>
        <strain evidence="1">UCD650</strain>
    </source>
</reference>
<organism evidence="1 2">
    <name type="scientific">Saccharomyces eubayanus</name>
    <name type="common">Yeast</name>
    <dbReference type="NCBI Taxonomy" id="1080349"/>
    <lineage>
        <taxon>Eukaryota</taxon>
        <taxon>Fungi</taxon>
        <taxon>Dikarya</taxon>
        <taxon>Ascomycota</taxon>
        <taxon>Saccharomycotina</taxon>
        <taxon>Saccharomycetes</taxon>
        <taxon>Saccharomycetales</taxon>
        <taxon>Saccharomycetaceae</taxon>
        <taxon>Saccharomyces</taxon>
    </lineage>
</organism>